<dbReference type="PANTHER" id="PTHR39474:SF1">
    <property type="entry name" value="FUNGAL SPECIFIC TRANSCRIPTION FACTOR"/>
    <property type="match status" value="1"/>
</dbReference>
<evidence type="ECO:0000313" key="3">
    <source>
        <dbReference type="Proteomes" id="UP000253664"/>
    </source>
</evidence>
<evidence type="ECO:0000256" key="1">
    <source>
        <dbReference type="SAM" id="MobiDB-lite"/>
    </source>
</evidence>
<accession>A0A367LRG9</accession>
<sequence length="176" mass="18635">MLFPLSLASKSPKIHHSHILPGLFLLPPRPRHLPVASLNSKNLSASSSHTPRQQSQPPSAVDDQTPPPSPPAAGETTASSSSSPPRFALPAPGVDDDSSNSKVPLPVGGRSVKLADLGPLVMDKNGTVSRIANWTELTSSEKNIAMIVLDKRNRGRREALQGKLNSMSKNVSDNSS</sequence>
<organism evidence="2 3">
    <name type="scientific">Ophiocordyceps polyrhachis-furcata BCC 54312</name>
    <dbReference type="NCBI Taxonomy" id="1330021"/>
    <lineage>
        <taxon>Eukaryota</taxon>
        <taxon>Fungi</taxon>
        <taxon>Dikarya</taxon>
        <taxon>Ascomycota</taxon>
        <taxon>Pezizomycotina</taxon>
        <taxon>Sordariomycetes</taxon>
        <taxon>Hypocreomycetidae</taxon>
        <taxon>Hypocreales</taxon>
        <taxon>Ophiocordycipitaceae</taxon>
        <taxon>Ophiocordyceps</taxon>
    </lineage>
</organism>
<dbReference type="OrthoDB" id="4590138at2759"/>
<protein>
    <submittedName>
        <fullName evidence="2">Uncharacterized protein</fullName>
    </submittedName>
</protein>
<dbReference type="EMBL" id="LKCN02000001">
    <property type="protein sequence ID" value="RCI17046.1"/>
    <property type="molecule type" value="Genomic_DNA"/>
</dbReference>
<evidence type="ECO:0000313" key="2">
    <source>
        <dbReference type="EMBL" id="RCI17046.1"/>
    </source>
</evidence>
<feature type="compositionally biased region" description="Low complexity" evidence="1">
    <location>
        <begin position="72"/>
        <end position="92"/>
    </location>
</feature>
<dbReference type="PANTHER" id="PTHR39474">
    <property type="entry name" value="UNNAMED PRODUCT"/>
    <property type="match status" value="1"/>
</dbReference>
<dbReference type="AlphaFoldDB" id="A0A367LRG9"/>
<gene>
    <name evidence="2" type="ORF">L249_2320</name>
</gene>
<feature type="region of interest" description="Disordered" evidence="1">
    <location>
        <begin position="35"/>
        <end position="109"/>
    </location>
</feature>
<feature type="compositionally biased region" description="Polar residues" evidence="1">
    <location>
        <begin position="49"/>
        <end position="58"/>
    </location>
</feature>
<dbReference type="STRING" id="1330021.A0A367LRG9"/>
<reference evidence="2 3" key="1">
    <citation type="journal article" date="2015" name="BMC Genomics">
        <title>Insights from the genome of Ophiocordyceps polyrhachis-furcata to pathogenicity and host specificity in insect fungi.</title>
        <authorList>
            <person name="Wichadakul D."/>
            <person name="Kobmoo N."/>
            <person name="Ingsriswang S."/>
            <person name="Tangphatsornruang S."/>
            <person name="Chantasingh D."/>
            <person name="Luangsa-ard J.J."/>
            <person name="Eurwilaichitr L."/>
        </authorList>
    </citation>
    <scope>NUCLEOTIDE SEQUENCE [LARGE SCALE GENOMIC DNA]</scope>
    <source>
        <strain evidence="2 3">BCC 54312</strain>
    </source>
</reference>
<feature type="compositionally biased region" description="Low complexity" evidence="1">
    <location>
        <begin position="35"/>
        <end position="48"/>
    </location>
</feature>
<keyword evidence="3" id="KW-1185">Reference proteome</keyword>
<comment type="caution">
    <text evidence="2">The sequence shown here is derived from an EMBL/GenBank/DDBJ whole genome shotgun (WGS) entry which is preliminary data.</text>
</comment>
<name>A0A367LRG9_9HYPO</name>
<dbReference type="Proteomes" id="UP000253664">
    <property type="component" value="Unassembled WGS sequence"/>
</dbReference>
<proteinExistence type="predicted"/>